<protein>
    <submittedName>
        <fullName evidence="2">Uncharacterized protein</fullName>
    </submittedName>
</protein>
<evidence type="ECO:0000256" key="1">
    <source>
        <dbReference type="SAM" id="Phobius"/>
    </source>
</evidence>
<dbReference type="EMBL" id="AP014548">
    <property type="protein sequence ID" value="BAO54347.1"/>
    <property type="molecule type" value="Genomic_DNA"/>
</dbReference>
<dbReference type="AlphaFoldDB" id="W8VW12"/>
<keyword evidence="1" id="KW-1133">Transmembrane helix</keyword>
<dbReference type="RefSeq" id="WP_041495079.1">
    <property type="nucleotide sequence ID" value="NZ_AP014548.1"/>
</dbReference>
<evidence type="ECO:0000313" key="3">
    <source>
        <dbReference type="Proteomes" id="UP000031760"/>
    </source>
</evidence>
<dbReference type="OrthoDB" id="1247025at2"/>
<keyword evidence="3" id="KW-1185">Reference proteome</keyword>
<proteinExistence type="predicted"/>
<dbReference type="KEGG" id="nmf:NMS_0338"/>
<evidence type="ECO:0000313" key="2">
    <source>
        <dbReference type="EMBL" id="BAO54347.1"/>
    </source>
</evidence>
<gene>
    <name evidence="2" type="ORF">NMS_0338</name>
</gene>
<keyword evidence="1" id="KW-0812">Transmembrane</keyword>
<organism evidence="2 3">
    <name type="scientific">Nonlabens marinus S1-08</name>
    <dbReference type="NCBI Taxonomy" id="1454201"/>
    <lineage>
        <taxon>Bacteria</taxon>
        <taxon>Pseudomonadati</taxon>
        <taxon>Bacteroidota</taxon>
        <taxon>Flavobacteriia</taxon>
        <taxon>Flavobacteriales</taxon>
        <taxon>Flavobacteriaceae</taxon>
        <taxon>Nonlabens</taxon>
    </lineage>
</organism>
<sequence>MKLNDIKNKFEDREIQPSAGSWDRLSKRLDNNDKNSKKPILLWLAAAAAILVLGLTVVPSLFFNTEVTPIDNQMVQETPEVEIPETHESMEVETENQTIPEVYREQEAIATVENTKKATQKTTKTPSATKFQNQDIILEQPKKAMAISTDTQTGVAQVAPGIEEDKNPETPINEADALLNKALQKIQLKEATATTINPEKLLRETEWDLMDKKHNRLENTLLDGLGRLKREAVALIDRN</sequence>
<reference evidence="2 3" key="1">
    <citation type="journal article" date="2014" name="Proc. Natl. Acad. Sci. U.S.A.">
        <title>Functional characterization of flavobacteria rhodopsins reveals a unique class of light-driven chloride pump in bacteria.</title>
        <authorList>
            <person name="Yoshizawa S."/>
            <person name="Kumagai Y."/>
            <person name="Kim H."/>
            <person name="Ogura Y."/>
            <person name="Hayashi T."/>
            <person name="Iwasaki W."/>
            <person name="DeLong E.F."/>
            <person name="Kogure K."/>
        </authorList>
    </citation>
    <scope>NUCLEOTIDE SEQUENCE [LARGE SCALE GENOMIC DNA]</scope>
    <source>
        <strain evidence="2 3">S1-08</strain>
    </source>
</reference>
<dbReference type="HOGENOM" id="CLU_1081129_0_0_10"/>
<name>W8VW12_9FLAO</name>
<keyword evidence="1" id="KW-0472">Membrane</keyword>
<dbReference type="STRING" id="1454201.NMS_0338"/>
<feature type="transmembrane region" description="Helical" evidence="1">
    <location>
        <begin position="40"/>
        <end position="63"/>
    </location>
</feature>
<dbReference type="Proteomes" id="UP000031760">
    <property type="component" value="Chromosome"/>
</dbReference>
<accession>W8VW12</accession>